<accession>A0A3L7J0J5</accession>
<evidence type="ECO:0000256" key="1">
    <source>
        <dbReference type="SAM" id="Phobius"/>
    </source>
</evidence>
<keyword evidence="3" id="KW-1185">Reference proteome</keyword>
<gene>
    <name evidence="2" type="ORF">D9V28_07100</name>
</gene>
<evidence type="ECO:0000313" key="2">
    <source>
        <dbReference type="EMBL" id="RLQ84006.1"/>
    </source>
</evidence>
<dbReference type="AlphaFoldDB" id="A0A3L7J0J5"/>
<name>A0A3L7J0J5_9MICO</name>
<dbReference type="Proteomes" id="UP000282460">
    <property type="component" value="Unassembled WGS sequence"/>
</dbReference>
<keyword evidence="1" id="KW-0812">Transmembrane</keyword>
<reference evidence="2 3" key="1">
    <citation type="submission" date="2018-10" db="EMBL/GenBank/DDBJ databases">
        <authorList>
            <person name="Li J."/>
        </authorList>
    </citation>
    <scope>NUCLEOTIDE SEQUENCE [LARGE SCALE GENOMIC DNA]</scope>
    <source>
        <strain evidence="2 3">ZD1-4</strain>
    </source>
</reference>
<evidence type="ECO:0000313" key="3">
    <source>
        <dbReference type="Proteomes" id="UP000282460"/>
    </source>
</evidence>
<proteinExistence type="predicted"/>
<comment type="caution">
    <text evidence="2">The sequence shown here is derived from an EMBL/GenBank/DDBJ whole genome shotgun (WGS) entry which is preliminary data.</text>
</comment>
<dbReference type="EMBL" id="RCWJ01000002">
    <property type="protein sequence ID" value="RLQ84006.1"/>
    <property type="molecule type" value="Genomic_DNA"/>
</dbReference>
<feature type="transmembrane region" description="Helical" evidence="1">
    <location>
        <begin position="12"/>
        <end position="43"/>
    </location>
</feature>
<protein>
    <submittedName>
        <fullName evidence="2">Uncharacterized protein</fullName>
    </submittedName>
</protein>
<keyword evidence="1" id="KW-1133">Transmembrane helix</keyword>
<organism evidence="2 3">
    <name type="scientific">Mycetocola zhadangensis</name>
    <dbReference type="NCBI Taxonomy" id="1164595"/>
    <lineage>
        <taxon>Bacteria</taxon>
        <taxon>Bacillati</taxon>
        <taxon>Actinomycetota</taxon>
        <taxon>Actinomycetes</taxon>
        <taxon>Micrococcales</taxon>
        <taxon>Microbacteriaceae</taxon>
        <taxon>Mycetocola</taxon>
    </lineage>
</organism>
<sequence length="64" mass="6867">MYPQEIAGLGSSLVGGIGIVLCFLQLWVIGAALIAGGVALFIYAQRLRRLPYQTPSDSDDREVS</sequence>
<keyword evidence="1" id="KW-0472">Membrane</keyword>